<dbReference type="AlphaFoldDB" id="A0A8R7P8N7"/>
<dbReference type="PANTHER" id="PTHR23155">
    <property type="entry name" value="DISEASE RESISTANCE PROTEIN RP"/>
    <property type="match status" value="1"/>
</dbReference>
<evidence type="ECO:0000313" key="5">
    <source>
        <dbReference type="Proteomes" id="UP000015106"/>
    </source>
</evidence>
<dbReference type="InterPro" id="IPR058922">
    <property type="entry name" value="WHD_DRP"/>
</dbReference>
<reference evidence="5" key="1">
    <citation type="journal article" date="2013" name="Nature">
        <title>Draft genome of the wheat A-genome progenitor Triticum urartu.</title>
        <authorList>
            <person name="Ling H.Q."/>
            <person name="Zhao S."/>
            <person name="Liu D."/>
            <person name="Wang J."/>
            <person name="Sun H."/>
            <person name="Zhang C."/>
            <person name="Fan H."/>
            <person name="Li D."/>
            <person name="Dong L."/>
            <person name="Tao Y."/>
            <person name="Gao C."/>
            <person name="Wu H."/>
            <person name="Li Y."/>
            <person name="Cui Y."/>
            <person name="Guo X."/>
            <person name="Zheng S."/>
            <person name="Wang B."/>
            <person name="Yu K."/>
            <person name="Liang Q."/>
            <person name="Yang W."/>
            <person name="Lou X."/>
            <person name="Chen J."/>
            <person name="Feng M."/>
            <person name="Jian J."/>
            <person name="Zhang X."/>
            <person name="Luo G."/>
            <person name="Jiang Y."/>
            <person name="Liu J."/>
            <person name="Wang Z."/>
            <person name="Sha Y."/>
            <person name="Zhang B."/>
            <person name="Wu H."/>
            <person name="Tang D."/>
            <person name="Shen Q."/>
            <person name="Xue P."/>
            <person name="Zou S."/>
            <person name="Wang X."/>
            <person name="Liu X."/>
            <person name="Wang F."/>
            <person name="Yang Y."/>
            <person name="An X."/>
            <person name="Dong Z."/>
            <person name="Zhang K."/>
            <person name="Zhang X."/>
            <person name="Luo M.C."/>
            <person name="Dvorak J."/>
            <person name="Tong Y."/>
            <person name="Wang J."/>
            <person name="Yang H."/>
            <person name="Li Z."/>
            <person name="Wang D."/>
            <person name="Zhang A."/>
            <person name="Wang J."/>
        </authorList>
    </citation>
    <scope>NUCLEOTIDE SEQUENCE</scope>
    <source>
        <strain evidence="5">cv. G1812</strain>
    </source>
</reference>
<dbReference type="PANTHER" id="PTHR23155:SF988">
    <property type="entry name" value="OS06G0707733 PROTEIN"/>
    <property type="match status" value="1"/>
</dbReference>
<dbReference type="Proteomes" id="UP000015106">
    <property type="component" value="Chromosome 2"/>
</dbReference>
<dbReference type="Gene3D" id="3.80.10.10">
    <property type="entry name" value="Ribonuclease Inhibitor"/>
    <property type="match status" value="1"/>
</dbReference>
<dbReference type="InterPro" id="IPR044974">
    <property type="entry name" value="Disease_R_plants"/>
</dbReference>
<evidence type="ECO:0000313" key="4">
    <source>
        <dbReference type="EnsemblPlants" id="TuG1812G0200000061.01.T01"/>
    </source>
</evidence>
<organism evidence="4 5">
    <name type="scientific">Triticum urartu</name>
    <name type="common">Red wild einkorn</name>
    <name type="synonym">Crithodium urartu</name>
    <dbReference type="NCBI Taxonomy" id="4572"/>
    <lineage>
        <taxon>Eukaryota</taxon>
        <taxon>Viridiplantae</taxon>
        <taxon>Streptophyta</taxon>
        <taxon>Embryophyta</taxon>
        <taxon>Tracheophyta</taxon>
        <taxon>Spermatophyta</taxon>
        <taxon>Magnoliopsida</taxon>
        <taxon>Liliopsida</taxon>
        <taxon>Poales</taxon>
        <taxon>Poaceae</taxon>
        <taxon>BOP clade</taxon>
        <taxon>Pooideae</taxon>
        <taxon>Triticodae</taxon>
        <taxon>Triticeae</taxon>
        <taxon>Triticinae</taxon>
        <taxon>Triticum</taxon>
    </lineage>
</organism>
<sequence length="609" mass="70157">MILVTTRFQAIAQKVKTTDHPKELNGLESEEFRKLFLVFVFDDGQCPGNKLHLLDKVMEKLKGSPLAAKTVGRLLRTDPSMGHWRRVLNSEEWETDNNGIMSALKLSYDFLLFNLQRCFFYSALFPEDYRFRRHELISLWVGLDILTPYGQNPTFEGGMSFLNYLVIHGFFREEETDGDPRYVMHDLLHELALKVASHDCLSLRLPNVGSVKIQPTTRHLSISTENLYMYDEVSGEKLKSKLEKLKTILKVEHLQTLLFGEINEGFARIFAEFLGDANALRVLHLLSMRCPVESMLRNFSGLVHLRYLCLGINRWLHPPLNISRFYHLRILDLELWKDSCNLPKDMSNLAKLCHFYTPSDGELHSDICSVGKLKLLEELKAFRVNKREEGFGPKQLEHLTKLRELGIYNLEKIPTEQEAAQAKLMEKKYLRRLTLDWDRKLSIVEPGVEAAVLESLQPHEDLEVLCIRGHGGSSCPTWLGDEFAVEALQSLWLDGVSWEVFPSLGKALDLRELRLERIAGPKEFIIERSFCKLIKLKLMWLGGFEKCGFPSEQESSLVRDLLPPDAHMFLLLQVLVIRNCSKLLGFPFSNHIVSPDWFPKLQELEICDC</sequence>
<keyword evidence="1" id="KW-0611">Plant defense</keyword>
<dbReference type="InterPro" id="IPR032675">
    <property type="entry name" value="LRR_dom_sf"/>
</dbReference>
<dbReference type="SUPFAM" id="SSF52540">
    <property type="entry name" value="P-loop containing nucleoside triphosphate hydrolases"/>
    <property type="match status" value="1"/>
</dbReference>
<dbReference type="InterPro" id="IPR027417">
    <property type="entry name" value="P-loop_NTPase"/>
</dbReference>
<dbReference type="Gramene" id="TuG1812G0200000061.01.T01">
    <property type="protein sequence ID" value="TuG1812G0200000061.01.T01"/>
    <property type="gene ID" value="TuG1812G0200000061.01"/>
</dbReference>
<dbReference type="GO" id="GO:0098542">
    <property type="term" value="P:defense response to other organism"/>
    <property type="evidence" value="ECO:0007669"/>
    <property type="project" value="TreeGrafter"/>
</dbReference>
<dbReference type="Gene3D" id="1.10.10.10">
    <property type="entry name" value="Winged helix-like DNA-binding domain superfamily/Winged helix DNA-binding domain"/>
    <property type="match status" value="1"/>
</dbReference>
<accession>A0A8R7P8N7</accession>
<proteinExistence type="predicted"/>
<feature type="domain" description="Disease resistance protein winged helix" evidence="2">
    <location>
        <begin position="124"/>
        <end position="192"/>
    </location>
</feature>
<keyword evidence="5" id="KW-1185">Reference proteome</keyword>
<reference evidence="4" key="2">
    <citation type="submission" date="2018-03" db="EMBL/GenBank/DDBJ databases">
        <title>The Triticum urartu genome reveals the dynamic nature of wheat genome evolution.</title>
        <authorList>
            <person name="Ling H."/>
            <person name="Ma B."/>
            <person name="Shi X."/>
            <person name="Liu H."/>
            <person name="Dong L."/>
            <person name="Sun H."/>
            <person name="Cao Y."/>
            <person name="Gao Q."/>
            <person name="Zheng S."/>
            <person name="Li Y."/>
            <person name="Yu Y."/>
            <person name="Du H."/>
            <person name="Qi M."/>
            <person name="Li Y."/>
            <person name="Yu H."/>
            <person name="Cui Y."/>
            <person name="Wang N."/>
            <person name="Chen C."/>
            <person name="Wu H."/>
            <person name="Zhao Y."/>
            <person name="Zhang J."/>
            <person name="Li Y."/>
            <person name="Zhou W."/>
            <person name="Zhang B."/>
            <person name="Hu W."/>
            <person name="Eijk M."/>
            <person name="Tang J."/>
            <person name="Witsenboer H."/>
            <person name="Zhao S."/>
            <person name="Li Z."/>
            <person name="Zhang A."/>
            <person name="Wang D."/>
            <person name="Liang C."/>
        </authorList>
    </citation>
    <scope>NUCLEOTIDE SEQUENCE [LARGE SCALE GENOMIC DNA]</scope>
    <source>
        <strain evidence="4">cv. G1812</strain>
    </source>
</reference>
<evidence type="ECO:0000259" key="3">
    <source>
        <dbReference type="Pfam" id="PF25019"/>
    </source>
</evidence>
<evidence type="ECO:0008006" key="6">
    <source>
        <dbReference type="Google" id="ProtNLM"/>
    </source>
</evidence>
<dbReference type="InterPro" id="IPR056789">
    <property type="entry name" value="LRR_R13L1-DRL21"/>
</dbReference>
<feature type="domain" description="R13L1/DRL21-like LRR repeat region" evidence="3">
    <location>
        <begin position="394"/>
        <end position="517"/>
    </location>
</feature>
<evidence type="ECO:0000259" key="2">
    <source>
        <dbReference type="Pfam" id="PF23559"/>
    </source>
</evidence>
<dbReference type="EnsemblPlants" id="TuG1812G0200000061.01.T01">
    <property type="protein sequence ID" value="TuG1812G0200000061.01.T01"/>
    <property type="gene ID" value="TuG1812G0200000061.01"/>
</dbReference>
<dbReference type="Pfam" id="PF25019">
    <property type="entry name" value="LRR_R13L1-DRL21"/>
    <property type="match status" value="1"/>
</dbReference>
<dbReference type="SUPFAM" id="SSF52058">
    <property type="entry name" value="L domain-like"/>
    <property type="match status" value="1"/>
</dbReference>
<evidence type="ECO:0000256" key="1">
    <source>
        <dbReference type="ARBA" id="ARBA00022821"/>
    </source>
</evidence>
<dbReference type="GO" id="GO:0043531">
    <property type="term" value="F:ADP binding"/>
    <property type="evidence" value="ECO:0007669"/>
    <property type="project" value="InterPro"/>
</dbReference>
<dbReference type="Pfam" id="PF23559">
    <property type="entry name" value="WHD_DRP"/>
    <property type="match status" value="1"/>
</dbReference>
<reference evidence="4" key="3">
    <citation type="submission" date="2022-06" db="UniProtKB">
        <authorList>
            <consortium name="EnsemblPlants"/>
        </authorList>
    </citation>
    <scope>IDENTIFICATION</scope>
</reference>
<protein>
    <recommendedName>
        <fullName evidence="6">NB-ARC domain-containing protein</fullName>
    </recommendedName>
</protein>
<dbReference type="Gene3D" id="1.10.8.430">
    <property type="entry name" value="Helical domain of apoptotic protease-activating factors"/>
    <property type="match status" value="1"/>
</dbReference>
<dbReference type="InterPro" id="IPR036388">
    <property type="entry name" value="WH-like_DNA-bd_sf"/>
</dbReference>
<name>A0A8R7P8N7_TRIUA</name>
<dbReference type="InterPro" id="IPR042197">
    <property type="entry name" value="Apaf_helical"/>
</dbReference>